<evidence type="ECO:0000313" key="2">
    <source>
        <dbReference type="EMBL" id="AWW35944.1"/>
    </source>
</evidence>
<reference evidence="2 3" key="1">
    <citation type="journal article" date="2019" name="Int. J. Syst. Evol. Microbiol.">
        <title>Streptomyces cadmiisoli sp. nov., a novel actinomycete isolated from cadmium-contaminated soil.</title>
        <authorList>
            <person name="Li K."/>
            <person name="Tang X."/>
            <person name="Zhao J."/>
            <person name="Guo Y."/>
            <person name="Tang Y."/>
            <person name="Gao J."/>
        </authorList>
    </citation>
    <scope>NUCLEOTIDE SEQUENCE [LARGE SCALE GENOMIC DNA]</scope>
    <source>
        <strain evidence="2 3">ZFG47</strain>
    </source>
</reference>
<dbReference type="Proteomes" id="UP000249616">
    <property type="component" value="Chromosome"/>
</dbReference>
<keyword evidence="3" id="KW-1185">Reference proteome</keyword>
<dbReference type="EMBL" id="CP030073">
    <property type="protein sequence ID" value="AWW35944.1"/>
    <property type="molecule type" value="Genomic_DNA"/>
</dbReference>
<organism evidence="2 3">
    <name type="scientific">Streptomyces cadmiisoli</name>
    <dbReference type="NCBI Taxonomy" id="2184053"/>
    <lineage>
        <taxon>Bacteria</taxon>
        <taxon>Bacillati</taxon>
        <taxon>Actinomycetota</taxon>
        <taxon>Actinomycetes</taxon>
        <taxon>Kitasatosporales</taxon>
        <taxon>Streptomycetaceae</taxon>
        <taxon>Streptomyces</taxon>
        <taxon>Streptomyces aurantiacus group</taxon>
    </lineage>
</organism>
<gene>
    <name evidence="2" type="ORF">DN051_04175</name>
</gene>
<dbReference type="RefSeq" id="WP_112438010.1">
    <property type="nucleotide sequence ID" value="NZ_CP030073.1"/>
</dbReference>
<proteinExistence type="predicted"/>
<dbReference type="Gene3D" id="3.10.450.50">
    <property type="match status" value="1"/>
</dbReference>
<sequence>MTVTAAGLPECVATYLTTPVAELAELSDSVFTPDAVVRDEGRSHQGAAGVHDWLADLAANFTLDCTIRRTVPGPGFVVAETTYDGDFPGSPVDRYLHFSIADGRISALTISD</sequence>
<name>A0A2Z4IT66_9ACTN</name>
<dbReference type="InterPro" id="IPR032710">
    <property type="entry name" value="NTF2-like_dom_sf"/>
</dbReference>
<dbReference type="Pfam" id="PF12680">
    <property type="entry name" value="SnoaL_2"/>
    <property type="match status" value="1"/>
</dbReference>
<dbReference type="KEGG" id="scad:DN051_04175"/>
<dbReference type="InterPro" id="IPR037401">
    <property type="entry name" value="SnoaL-like"/>
</dbReference>
<evidence type="ECO:0000259" key="1">
    <source>
        <dbReference type="Pfam" id="PF12680"/>
    </source>
</evidence>
<dbReference type="SUPFAM" id="SSF54427">
    <property type="entry name" value="NTF2-like"/>
    <property type="match status" value="1"/>
</dbReference>
<evidence type="ECO:0000313" key="3">
    <source>
        <dbReference type="Proteomes" id="UP000249616"/>
    </source>
</evidence>
<feature type="domain" description="SnoaL-like" evidence="1">
    <location>
        <begin position="28"/>
        <end position="106"/>
    </location>
</feature>
<dbReference type="AlphaFoldDB" id="A0A2Z4IT66"/>
<protein>
    <submittedName>
        <fullName evidence="2">Nuclear transport factor 2 family protein</fullName>
    </submittedName>
</protein>
<accession>A0A2Z4IT66</accession>